<proteinExistence type="predicted"/>
<protein>
    <submittedName>
        <fullName evidence="1">Uncharacterized protein</fullName>
    </submittedName>
</protein>
<sequence>MLAPGWPDIPRLYTEAVWDPEQGRWIKPS</sequence>
<dbReference type="Proteomes" id="UP000517916">
    <property type="component" value="Unassembled WGS sequence"/>
</dbReference>
<dbReference type="EMBL" id="JACJID010000003">
    <property type="protein sequence ID" value="MBA8926897.1"/>
    <property type="molecule type" value="Genomic_DNA"/>
</dbReference>
<organism evidence="1 2">
    <name type="scientific">Kutzneria viridogrisea</name>
    <dbReference type="NCBI Taxonomy" id="47990"/>
    <lineage>
        <taxon>Bacteria</taxon>
        <taxon>Bacillati</taxon>
        <taxon>Actinomycetota</taxon>
        <taxon>Actinomycetes</taxon>
        <taxon>Pseudonocardiales</taxon>
        <taxon>Pseudonocardiaceae</taxon>
        <taxon>Kutzneria</taxon>
    </lineage>
</organism>
<name>A0ABR6BJ39_9PSEU</name>
<keyword evidence="2" id="KW-1185">Reference proteome</keyword>
<reference evidence="1 2" key="1">
    <citation type="submission" date="2020-08" db="EMBL/GenBank/DDBJ databases">
        <title>Genomic Encyclopedia of Archaeal and Bacterial Type Strains, Phase II (KMG-II): from individual species to whole genera.</title>
        <authorList>
            <person name="Goeker M."/>
        </authorList>
    </citation>
    <scope>NUCLEOTIDE SEQUENCE [LARGE SCALE GENOMIC DNA]</scope>
    <source>
        <strain evidence="1 2">DSM 43850</strain>
    </source>
</reference>
<evidence type="ECO:0000313" key="2">
    <source>
        <dbReference type="Proteomes" id="UP000517916"/>
    </source>
</evidence>
<evidence type="ECO:0000313" key="1">
    <source>
        <dbReference type="EMBL" id="MBA8926897.1"/>
    </source>
</evidence>
<gene>
    <name evidence="1" type="ORF">BC739_004103</name>
</gene>
<comment type="caution">
    <text evidence="1">The sequence shown here is derived from an EMBL/GenBank/DDBJ whole genome shotgun (WGS) entry which is preliminary data.</text>
</comment>
<accession>A0ABR6BJ39</accession>